<dbReference type="Pfam" id="PF00557">
    <property type="entry name" value="Peptidase_M24"/>
    <property type="match status" value="1"/>
</dbReference>
<dbReference type="GO" id="GO:0046872">
    <property type="term" value="F:metal ion binding"/>
    <property type="evidence" value="ECO:0007669"/>
    <property type="project" value="UniProtKB-KW"/>
</dbReference>
<evidence type="ECO:0000256" key="2">
    <source>
        <dbReference type="ARBA" id="ARBA00022723"/>
    </source>
</evidence>
<dbReference type="InterPro" id="IPR050659">
    <property type="entry name" value="Peptidase_M24B"/>
</dbReference>
<reference evidence="7 8" key="1">
    <citation type="submission" date="2019-02" db="EMBL/GenBank/DDBJ databases">
        <title>Deep-cultivation of Planctomycetes and their phenomic and genomic characterization uncovers novel biology.</title>
        <authorList>
            <person name="Wiegand S."/>
            <person name="Jogler M."/>
            <person name="Boedeker C."/>
            <person name="Pinto D."/>
            <person name="Vollmers J."/>
            <person name="Rivas-Marin E."/>
            <person name="Kohn T."/>
            <person name="Peeters S.H."/>
            <person name="Heuer A."/>
            <person name="Rast P."/>
            <person name="Oberbeckmann S."/>
            <person name="Bunk B."/>
            <person name="Jeske O."/>
            <person name="Meyerdierks A."/>
            <person name="Storesund J.E."/>
            <person name="Kallscheuer N."/>
            <person name="Luecker S."/>
            <person name="Lage O.M."/>
            <person name="Pohl T."/>
            <person name="Merkel B.J."/>
            <person name="Hornburger P."/>
            <person name="Mueller R.-W."/>
            <person name="Bruemmer F."/>
            <person name="Labrenz M."/>
            <person name="Spormann A.M."/>
            <person name="Op den Camp H."/>
            <person name="Overmann J."/>
            <person name="Amann R."/>
            <person name="Jetten M.S.M."/>
            <person name="Mascher T."/>
            <person name="Medema M.H."/>
            <person name="Devos D.P."/>
            <person name="Kaster A.-K."/>
            <person name="Ovreas L."/>
            <person name="Rohde M."/>
            <person name="Galperin M.Y."/>
            <person name="Jogler C."/>
        </authorList>
    </citation>
    <scope>NUCLEOTIDE SEQUENCE [LARGE SCALE GENOMIC DNA]</scope>
    <source>
        <strain evidence="7 8">K22_7</strain>
    </source>
</reference>
<protein>
    <submittedName>
        <fullName evidence="7">Aminopeptidase</fullName>
        <ecNumber evidence="7">3.4.11.-</ecNumber>
    </submittedName>
</protein>
<dbReference type="EMBL" id="CP036525">
    <property type="protein sequence ID" value="QDT04463.1"/>
    <property type="molecule type" value="Genomic_DNA"/>
</dbReference>
<dbReference type="CDD" id="cd01066">
    <property type="entry name" value="APP_MetAP"/>
    <property type="match status" value="1"/>
</dbReference>
<organism evidence="7 8">
    <name type="scientific">Rubripirellula lacrimiformis</name>
    <dbReference type="NCBI Taxonomy" id="1930273"/>
    <lineage>
        <taxon>Bacteria</taxon>
        <taxon>Pseudomonadati</taxon>
        <taxon>Planctomycetota</taxon>
        <taxon>Planctomycetia</taxon>
        <taxon>Pirellulales</taxon>
        <taxon>Pirellulaceae</taxon>
        <taxon>Rubripirellula</taxon>
    </lineage>
</organism>
<dbReference type="InterPro" id="IPR000994">
    <property type="entry name" value="Pept_M24"/>
</dbReference>
<keyword evidence="7" id="KW-0031">Aminopeptidase</keyword>
<dbReference type="InterPro" id="IPR001131">
    <property type="entry name" value="Peptidase_M24B_aminopep-P_CS"/>
</dbReference>
<dbReference type="InterPro" id="IPR036005">
    <property type="entry name" value="Creatinase/aminopeptidase-like"/>
</dbReference>
<feature type="domain" description="Peptidase M24" evidence="6">
    <location>
        <begin position="139"/>
        <end position="362"/>
    </location>
</feature>
<dbReference type="GO" id="GO:0008237">
    <property type="term" value="F:metallopeptidase activity"/>
    <property type="evidence" value="ECO:0007669"/>
    <property type="project" value="UniProtKB-KW"/>
</dbReference>
<keyword evidence="8" id="KW-1185">Reference proteome</keyword>
<dbReference type="SUPFAM" id="SSF55920">
    <property type="entry name" value="Creatinase/aminopeptidase"/>
    <property type="match status" value="1"/>
</dbReference>
<name>A0A517NBF6_9BACT</name>
<evidence type="ECO:0000256" key="3">
    <source>
        <dbReference type="ARBA" id="ARBA00022801"/>
    </source>
</evidence>
<dbReference type="AlphaFoldDB" id="A0A517NBF6"/>
<dbReference type="KEGG" id="rlc:K227x_28540"/>
<comment type="similarity">
    <text evidence="5">Belongs to the peptidase M24B family.</text>
</comment>
<evidence type="ECO:0000313" key="7">
    <source>
        <dbReference type="EMBL" id="QDT04463.1"/>
    </source>
</evidence>
<dbReference type="RefSeq" id="WP_145170083.1">
    <property type="nucleotide sequence ID" value="NZ_CP036525.1"/>
</dbReference>
<accession>A0A517NBF6</accession>
<evidence type="ECO:0000259" key="6">
    <source>
        <dbReference type="Pfam" id="PF00557"/>
    </source>
</evidence>
<dbReference type="Proteomes" id="UP000318538">
    <property type="component" value="Chromosome"/>
</dbReference>
<evidence type="ECO:0000256" key="5">
    <source>
        <dbReference type="RuleBase" id="RU000590"/>
    </source>
</evidence>
<sequence length="379" mass="40952">MKIQSAKILAGFPEKNASLMKRLGVPLGDPAAWIELDSRRIGLVRDLEMDRVRSAGHVDDVTCPPEHAPPLGLSADRETATAEAAVQILRSARVEKVTADRSLPYIFAWHLQQAEIEVGYDEELGVIDRRTKTRSEIEALATAQSLTEEVMKWMCTLIARSVAGDDGVLMHEGEALTSQRVRSMVAIEFLKRDCTMSHGAIIATAPQVADCHHSGSGPLKTGIPIIVDLFPRHEPTRYWGDCTRTVVHGTISDEVKAMHAAVVEAKAASTEALRVGNTADAVHQASEAVLIRHGYPLSRGALTDGPSIQHGTGHGIGLDLHEPILLDHGGGEILEGEVFTIEPGLYGRNCGGVRIEDMLLVTGGEARNLNSLPDSLTWD</sequence>
<dbReference type="PROSITE" id="PS00491">
    <property type="entry name" value="PROLINE_PEPTIDASE"/>
    <property type="match status" value="1"/>
</dbReference>
<keyword evidence="2 5" id="KW-0479">Metal-binding</keyword>
<keyword evidence="3 7" id="KW-0378">Hydrolase</keyword>
<dbReference type="PANTHER" id="PTHR46112:SF3">
    <property type="entry name" value="AMINOPEPTIDASE YPDF"/>
    <property type="match status" value="1"/>
</dbReference>
<evidence type="ECO:0000313" key="8">
    <source>
        <dbReference type="Proteomes" id="UP000318538"/>
    </source>
</evidence>
<dbReference type="PANTHER" id="PTHR46112">
    <property type="entry name" value="AMINOPEPTIDASE"/>
    <property type="match status" value="1"/>
</dbReference>
<evidence type="ECO:0000256" key="1">
    <source>
        <dbReference type="ARBA" id="ARBA00022670"/>
    </source>
</evidence>
<keyword evidence="4" id="KW-0482">Metalloprotease</keyword>
<dbReference type="EC" id="3.4.11.-" evidence="7"/>
<dbReference type="GO" id="GO:0004177">
    <property type="term" value="F:aminopeptidase activity"/>
    <property type="evidence" value="ECO:0007669"/>
    <property type="project" value="UniProtKB-KW"/>
</dbReference>
<proteinExistence type="inferred from homology"/>
<gene>
    <name evidence="7" type="ORF">K227x_28540</name>
</gene>
<dbReference type="OrthoDB" id="9806388at2"/>
<dbReference type="Gene3D" id="3.90.230.10">
    <property type="entry name" value="Creatinase/methionine aminopeptidase superfamily"/>
    <property type="match status" value="1"/>
</dbReference>
<dbReference type="GO" id="GO:0006508">
    <property type="term" value="P:proteolysis"/>
    <property type="evidence" value="ECO:0007669"/>
    <property type="project" value="UniProtKB-KW"/>
</dbReference>
<keyword evidence="1" id="KW-0645">Protease</keyword>
<evidence type="ECO:0000256" key="4">
    <source>
        <dbReference type="ARBA" id="ARBA00023049"/>
    </source>
</evidence>